<comment type="caution">
    <text evidence="2">The sequence shown here is derived from an EMBL/GenBank/DDBJ whole genome shotgun (WGS) entry which is preliminary data.</text>
</comment>
<evidence type="ECO:0000313" key="3">
    <source>
        <dbReference type="Proteomes" id="UP001345691"/>
    </source>
</evidence>
<evidence type="ECO:0008006" key="4">
    <source>
        <dbReference type="Google" id="ProtNLM"/>
    </source>
</evidence>
<protein>
    <recommendedName>
        <fullName evidence="4">Tachykinin family protein</fullName>
    </recommendedName>
</protein>
<reference evidence="2 3" key="1">
    <citation type="submission" date="2023-08" db="EMBL/GenBank/DDBJ databases">
        <title>Black Yeasts Isolated from many extreme environments.</title>
        <authorList>
            <person name="Coleine C."/>
            <person name="Stajich J.E."/>
            <person name="Selbmann L."/>
        </authorList>
    </citation>
    <scope>NUCLEOTIDE SEQUENCE [LARGE SCALE GENOMIC DNA]</scope>
    <source>
        <strain evidence="2 3">CCFEE 6328</strain>
    </source>
</reference>
<dbReference type="EMBL" id="JAVRRF010000010">
    <property type="protein sequence ID" value="KAK5060874.1"/>
    <property type="molecule type" value="Genomic_DNA"/>
</dbReference>
<feature type="region of interest" description="Disordered" evidence="1">
    <location>
        <begin position="1"/>
        <end position="40"/>
    </location>
</feature>
<dbReference type="Pfam" id="PF11951">
    <property type="entry name" value="Fungal_trans_2"/>
    <property type="match status" value="1"/>
</dbReference>
<evidence type="ECO:0000313" key="2">
    <source>
        <dbReference type="EMBL" id="KAK5060874.1"/>
    </source>
</evidence>
<name>A0ABR0JC43_9EURO</name>
<evidence type="ECO:0000256" key="1">
    <source>
        <dbReference type="SAM" id="MobiDB-lite"/>
    </source>
</evidence>
<feature type="compositionally biased region" description="Basic and acidic residues" evidence="1">
    <location>
        <begin position="1"/>
        <end position="16"/>
    </location>
</feature>
<proteinExistence type="predicted"/>
<sequence>MARSMRIDQLLRRPDATDTDGAVDDPSGWTSDNPVGRPLPHPELVVKTSSSIVRTASSAVDRFSWEFDKKELASVRRSRKRKSPINSHVKVTKRPVRLPRFSVNIFFAEPINNFPIPSEGCVPRMVKHYLEVWAPQHGRAFAFEGHPKPYQSLIFPYALERPILFETIVALSRASWLLQEGIPWSRDAALAYHRTNAFNALRLRLASAETCADDTTMTTIAALTTIDYILGFHEGAEKHVSAMKQIRSIRTDLTGETPWQYFLLSTMKAPSTMRKWPDDDRYEALWSFVKDRNDAATSMSQLTIDSPLRNELPVYPSLPFDTKVCEALSKVSSTFNDMALAGELSIQMIDILANLSTITKTGDSPTSNLISSPPSSPGARNLLNIIADLQCISFMGTTPIEHLLCCGLIGCCFRLHYGDEQIGEEYDEALQELEDTLGANGWPRSPQEQAKLQKKHLECLIWISVAGASALELSKSYPAASTVLDNTLKKYPKETSRWNTVEKILRKFLWNDFLAESWQKCWQRAMDRRSKAG</sequence>
<dbReference type="Proteomes" id="UP001345691">
    <property type="component" value="Unassembled WGS sequence"/>
</dbReference>
<dbReference type="InterPro" id="IPR021858">
    <property type="entry name" value="Fun_TF"/>
</dbReference>
<organism evidence="2 3">
    <name type="scientific">Exophiala sideris</name>
    <dbReference type="NCBI Taxonomy" id="1016849"/>
    <lineage>
        <taxon>Eukaryota</taxon>
        <taxon>Fungi</taxon>
        <taxon>Dikarya</taxon>
        <taxon>Ascomycota</taxon>
        <taxon>Pezizomycotina</taxon>
        <taxon>Eurotiomycetes</taxon>
        <taxon>Chaetothyriomycetidae</taxon>
        <taxon>Chaetothyriales</taxon>
        <taxon>Herpotrichiellaceae</taxon>
        <taxon>Exophiala</taxon>
    </lineage>
</organism>
<accession>A0ABR0JC43</accession>
<keyword evidence="3" id="KW-1185">Reference proteome</keyword>
<gene>
    <name evidence="2" type="ORF">LTR69_005473</name>
</gene>